<keyword evidence="1" id="KW-0472">Membrane</keyword>
<dbReference type="Proteomes" id="UP000198432">
    <property type="component" value="Unassembled WGS sequence"/>
</dbReference>
<evidence type="ECO:0000313" key="2">
    <source>
        <dbReference type="EMBL" id="SNS51714.1"/>
    </source>
</evidence>
<evidence type="ECO:0000256" key="1">
    <source>
        <dbReference type="SAM" id="Phobius"/>
    </source>
</evidence>
<protein>
    <submittedName>
        <fullName evidence="2">Uncharacterized protein</fullName>
    </submittedName>
</protein>
<feature type="transmembrane region" description="Helical" evidence="1">
    <location>
        <begin position="14"/>
        <end position="32"/>
    </location>
</feature>
<evidence type="ECO:0000313" key="3">
    <source>
        <dbReference type="Proteomes" id="UP000198432"/>
    </source>
</evidence>
<keyword evidence="1" id="KW-0812">Transmembrane</keyword>
<gene>
    <name evidence="2" type="ORF">SAMN06296052_1085</name>
</gene>
<accession>A0A239F6J2</accession>
<organism evidence="2 3">
    <name type="scientific">Pontibacter ummariensis</name>
    <dbReference type="NCBI Taxonomy" id="1610492"/>
    <lineage>
        <taxon>Bacteria</taxon>
        <taxon>Pseudomonadati</taxon>
        <taxon>Bacteroidota</taxon>
        <taxon>Cytophagia</taxon>
        <taxon>Cytophagales</taxon>
        <taxon>Hymenobacteraceae</taxon>
        <taxon>Pontibacter</taxon>
    </lineage>
</organism>
<keyword evidence="1" id="KW-1133">Transmembrane helix</keyword>
<keyword evidence="3" id="KW-1185">Reference proteome</keyword>
<name>A0A239F6J2_9BACT</name>
<proteinExistence type="predicted"/>
<reference evidence="3" key="1">
    <citation type="submission" date="2017-06" db="EMBL/GenBank/DDBJ databases">
        <authorList>
            <person name="Varghese N."/>
            <person name="Submissions S."/>
        </authorList>
    </citation>
    <scope>NUCLEOTIDE SEQUENCE [LARGE SCALE GENOMIC DNA]</scope>
    <source>
        <strain evidence="3">NKM1</strain>
    </source>
</reference>
<sequence>MAEINVEKKNKNPIWPWILGILIIGGVVWWVLAEDEKPLTAYDAPEAGQFEEGVASGGYAAAETEEVNTAAVVRDYVEFVEERFEGADFNLNHSYTSEGILKLQNALAVLAREKTDLGTEIRDEMEALEAYAQEIQTNPDELRHAELMQLAFVRAVNIMQRIQEEGDAVYVNKVMEEADDINGEVPALEQKPAIKEFFVAASEAVERMSEDVGS</sequence>
<dbReference type="OrthoDB" id="952668at2"/>
<dbReference type="AlphaFoldDB" id="A0A239F6J2"/>
<dbReference type="EMBL" id="FZOQ01000008">
    <property type="protein sequence ID" value="SNS51714.1"/>
    <property type="molecule type" value="Genomic_DNA"/>
</dbReference>
<dbReference type="RefSeq" id="WP_089319090.1">
    <property type="nucleotide sequence ID" value="NZ_FZOQ01000008.1"/>
</dbReference>